<comment type="similarity">
    <text evidence="2">Belongs to the sodium:solute symporter (SSF) (TC 2.A.21) family.</text>
</comment>
<dbReference type="Gene3D" id="1.20.1730.10">
    <property type="entry name" value="Sodium/glucose cotransporter"/>
    <property type="match status" value="1"/>
</dbReference>
<proteinExistence type="inferred from homology"/>
<dbReference type="InterPro" id="IPR001734">
    <property type="entry name" value="Na/solute_symporter"/>
</dbReference>
<dbReference type="InterPro" id="IPR038377">
    <property type="entry name" value="Na/Glc_symporter_sf"/>
</dbReference>
<keyword evidence="3" id="KW-0813">Transport</keyword>
<reference evidence="12 13" key="1">
    <citation type="submission" date="2021-06" db="EMBL/GenBank/DDBJ databases">
        <title>Caerostris darwini draft genome.</title>
        <authorList>
            <person name="Kono N."/>
            <person name="Arakawa K."/>
        </authorList>
    </citation>
    <scope>NUCLEOTIDE SEQUENCE [LARGE SCALE GENOMIC DNA]</scope>
</reference>
<evidence type="ECO:0000256" key="3">
    <source>
        <dbReference type="ARBA" id="ARBA00022448"/>
    </source>
</evidence>
<keyword evidence="13" id="KW-1185">Reference proteome</keyword>
<keyword evidence="7" id="KW-0915">Sodium</keyword>
<comment type="subcellular location">
    <subcellularLocation>
        <location evidence="1">Cell membrane</location>
        <topology evidence="1">Multi-pass membrane protein</topology>
    </subcellularLocation>
</comment>
<evidence type="ECO:0000256" key="10">
    <source>
        <dbReference type="ARBA" id="ARBA00023201"/>
    </source>
</evidence>
<feature type="transmembrane region" description="Helical" evidence="11">
    <location>
        <begin position="161"/>
        <end position="187"/>
    </location>
</feature>
<evidence type="ECO:0000256" key="4">
    <source>
        <dbReference type="ARBA" id="ARBA00022475"/>
    </source>
</evidence>
<organism evidence="12 13">
    <name type="scientific">Caerostris darwini</name>
    <dbReference type="NCBI Taxonomy" id="1538125"/>
    <lineage>
        <taxon>Eukaryota</taxon>
        <taxon>Metazoa</taxon>
        <taxon>Ecdysozoa</taxon>
        <taxon>Arthropoda</taxon>
        <taxon>Chelicerata</taxon>
        <taxon>Arachnida</taxon>
        <taxon>Araneae</taxon>
        <taxon>Araneomorphae</taxon>
        <taxon>Entelegynae</taxon>
        <taxon>Araneoidea</taxon>
        <taxon>Araneidae</taxon>
        <taxon>Caerostris</taxon>
    </lineage>
</organism>
<evidence type="ECO:0000256" key="7">
    <source>
        <dbReference type="ARBA" id="ARBA00023053"/>
    </source>
</evidence>
<keyword evidence="5 11" id="KW-0812">Transmembrane</keyword>
<keyword evidence="8" id="KW-0406">Ion transport</keyword>
<sequence length="274" mass="30398">MNKDVKLGSSDQLFPYTVLKIFGDIPGLSGICIAGVFGSSLGTLSSAANTLAAVTVEDFIKTYCFFNKISDVWMSFIAKIVGEGTLIGLFVGFTIYAWMSIGSYLTKADFKTLPRSTEGCPANSSLEFLNAIQGSLPLNITKPVIPLEEEKYIFPVYRCSFMWYPVITFVIVLLVGYSASFIISFWFNAPKVKPESLSSIVRKLYFKPAKSVDETKGVGSELTCSYLIVRLKKAHRMMEMFLGIRGSMNGTHSQLIIKAVENFAIKMALKHWHP</sequence>
<evidence type="ECO:0000256" key="2">
    <source>
        <dbReference type="ARBA" id="ARBA00006434"/>
    </source>
</evidence>
<dbReference type="GO" id="GO:0015293">
    <property type="term" value="F:symporter activity"/>
    <property type="evidence" value="ECO:0007669"/>
    <property type="project" value="TreeGrafter"/>
</dbReference>
<dbReference type="PANTHER" id="PTHR42985:SF40">
    <property type="entry name" value="LD47995P-RELATED"/>
    <property type="match status" value="1"/>
</dbReference>
<evidence type="ECO:0000313" key="12">
    <source>
        <dbReference type="EMBL" id="GIX78471.1"/>
    </source>
</evidence>
<keyword evidence="9 11" id="KW-0472">Membrane</keyword>
<evidence type="ECO:0000256" key="6">
    <source>
        <dbReference type="ARBA" id="ARBA00022989"/>
    </source>
</evidence>
<dbReference type="Proteomes" id="UP001054837">
    <property type="component" value="Unassembled WGS sequence"/>
</dbReference>
<evidence type="ECO:0000256" key="1">
    <source>
        <dbReference type="ARBA" id="ARBA00004651"/>
    </source>
</evidence>
<dbReference type="GO" id="GO:0005886">
    <property type="term" value="C:plasma membrane"/>
    <property type="evidence" value="ECO:0007669"/>
    <property type="project" value="UniProtKB-SubCell"/>
</dbReference>
<name>A0AAV4N311_9ARAC</name>
<keyword evidence="10" id="KW-0739">Sodium transport</keyword>
<dbReference type="GO" id="GO:0006814">
    <property type="term" value="P:sodium ion transport"/>
    <property type="evidence" value="ECO:0007669"/>
    <property type="project" value="UniProtKB-KW"/>
</dbReference>
<dbReference type="EMBL" id="BPLQ01001092">
    <property type="protein sequence ID" value="GIX78471.1"/>
    <property type="molecule type" value="Genomic_DNA"/>
</dbReference>
<gene>
    <name evidence="12" type="primary">CG32669_10</name>
    <name evidence="12" type="ORF">CDAR_25121</name>
</gene>
<evidence type="ECO:0000256" key="11">
    <source>
        <dbReference type="SAM" id="Phobius"/>
    </source>
</evidence>
<comment type="caution">
    <text evidence="12">The sequence shown here is derived from an EMBL/GenBank/DDBJ whole genome shotgun (WGS) entry which is preliminary data.</text>
</comment>
<dbReference type="PANTHER" id="PTHR42985">
    <property type="entry name" value="SODIUM-COUPLED MONOCARBOXYLATE TRANSPORTER"/>
    <property type="match status" value="1"/>
</dbReference>
<evidence type="ECO:0000256" key="5">
    <source>
        <dbReference type="ARBA" id="ARBA00022692"/>
    </source>
</evidence>
<evidence type="ECO:0000256" key="8">
    <source>
        <dbReference type="ARBA" id="ARBA00023065"/>
    </source>
</evidence>
<keyword evidence="6 11" id="KW-1133">Transmembrane helix</keyword>
<dbReference type="PROSITE" id="PS50283">
    <property type="entry name" value="NA_SOLUT_SYMP_3"/>
    <property type="match status" value="1"/>
</dbReference>
<protein>
    <submittedName>
        <fullName evidence="12">Sodium-dependent multivitamin transporter</fullName>
    </submittedName>
</protein>
<evidence type="ECO:0000313" key="13">
    <source>
        <dbReference type="Proteomes" id="UP001054837"/>
    </source>
</evidence>
<accession>A0AAV4N311</accession>
<feature type="transmembrane region" description="Helical" evidence="11">
    <location>
        <begin position="76"/>
        <end position="99"/>
    </location>
</feature>
<dbReference type="AlphaFoldDB" id="A0AAV4N311"/>
<keyword evidence="4" id="KW-1003">Cell membrane</keyword>
<evidence type="ECO:0000256" key="9">
    <source>
        <dbReference type="ARBA" id="ARBA00023136"/>
    </source>
</evidence>
<dbReference type="InterPro" id="IPR051163">
    <property type="entry name" value="Sodium:Solute_Symporter_SSF"/>
</dbReference>